<reference evidence="8 9" key="1">
    <citation type="submission" date="2019-03" db="EMBL/GenBank/DDBJ databases">
        <title>Rhodosporidium diobovatum UCD-FST 08-225 genome sequencing, assembly, and annotation.</title>
        <authorList>
            <person name="Fakankun I.U."/>
            <person name="Fristensky B."/>
            <person name="Levin D.B."/>
        </authorList>
    </citation>
    <scope>NUCLEOTIDE SEQUENCE [LARGE SCALE GENOMIC DNA]</scope>
    <source>
        <strain evidence="8 9">UCD-FST 08-225</strain>
    </source>
</reference>
<accession>A0A5C5FPT5</accession>
<organism evidence="8 9">
    <name type="scientific">Rhodotorula diobovata</name>
    <dbReference type="NCBI Taxonomy" id="5288"/>
    <lineage>
        <taxon>Eukaryota</taxon>
        <taxon>Fungi</taxon>
        <taxon>Dikarya</taxon>
        <taxon>Basidiomycota</taxon>
        <taxon>Pucciniomycotina</taxon>
        <taxon>Microbotryomycetes</taxon>
        <taxon>Sporidiobolales</taxon>
        <taxon>Sporidiobolaceae</taxon>
        <taxon>Rhodotorula</taxon>
    </lineage>
</organism>
<dbReference type="OrthoDB" id="69177at2759"/>
<evidence type="ECO:0000256" key="6">
    <source>
        <dbReference type="SAM" id="MobiDB-lite"/>
    </source>
</evidence>
<dbReference type="Gene3D" id="2.60.120.620">
    <property type="entry name" value="q2cbj1_9rhob like domain"/>
    <property type="match status" value="1"/>
</dbReference>
<dbReference type="GO" id="GO:0031418">
    <property type="term" value="F:L-ascorbic acid binding"/>
    <property type="evidence" value="ECO:0007669"/>
    <property type="project" value="InterPro"/>
</dbReference>
<dbReference type="AlphaFoldDB" id="A0A5C5FPT5"/>
<comment type="caution">
    <text evidence="8">The sequence shown here is derived from an EMBL/GenBank/DDBJ whole genome shotgun (WGS) entry which is preliminary data.</text>
</comment>
<evidence type="ECO:0000313" key="9">
    <source>
        <dbReference type="Proteomes" id="UP000311382"/>
    </source>
</evidence>
<evidence type="ECO:0000256" key="4">
    <source>
        <dbReference type="ARBA" id="ARBA00023002"/>
    </source>
</evidence>
<feature type="region of interest" description="Disordered" evidence="6">
    <location>
        <begin position="1"/>
        <end position="23"/>
    </location>
</feature>
<name>A0A5C5FPT5_9BASI</name>
<dbReference type="GO" id="GO:0005783">
    <property type="term" value="C:endoplasmic reticulum"/>
    <property type="evidence" value="ECO:0007669"/>
    <property type="project" value="TreeGrafter"/>
</dbReference>
<evidence type="ECO:0000313" key="8">
    <source>
        <dbReference type="EMBL" id="TNY18342.1"/>
    </source>
</evidence>
<dbReference type="InterPro" id="IPR006620">
    <property type="entry name" value="Pro_4_hyd_alph"/>
</dbReference>
<evidence type="ECO:0000259" key="7">
    <source>
        <dbReference type="SMART" id="SM00702"/>
    </source>
</evidence>
<evidence type="ECO:0000256" key="1">
    <source>
        <dbReference type="ARBA" id="ARBA00001961"/>
    </source>
</evidence>
<keyword evidence="2" id="KW-0479">Metal-binding</keyword>
<evidence type="ECO:0000256" key="3">
    <source>
        <dbReference type="ARBA" id="ARBA00022964"/>
    </source>
</evidence>
<sequence length="221" mass="24306">MAKAKGTSQAETQPLVWPSIPRPPRPLRVDNPAEGLLLIDDFFSAKTRSAFVSALSALRLQGPSAPKKGEATRTNERFSLHDPAFAQRLWQDSGLSKALEGLEGRGGRKAMGLNPNVRCYRYPEGTFFGAHYDDDVHDPATGWTTEWTLLVYLTGKEDGVVGGETAFYPTPSKRSNGPAIVPELLSGRALLHRHGQHCALHEGRRVDKGVKWVLRSDVFFG</sequence>
<keyword evidence="9" id="KW-1185">Reference proteome</keyword>
<dbReference type="EMBL" id="SOZI01000143">
    <property type="protein sequence ID" value="TNY18342.1"/>
    <property type="molecule type" value="Genomic_DNA"/>
</dbReference>
<evidence type="ECO:0000256" key="2">
    <source>
        <dbReference type="ARBA" id="ARBA00022723"/>
    </source>
</evidence>
<dbReference type="GO" id="GO:0004656">
    <property type="term" value="F:procollagen-proline 4-dioxygenase activity"/>
    <property type="evidence" value="ECO:0007669"/>
    <property type="project" value="TreeGrafter"/>
</dbReference>
<keyword evidence="5" id="KW-0408">Iron</keyword>
<dbReference type="InterPro" id="IPR045054">
    <property type="entry name" value="P4HA-like"/>
</dbReference>
<dbReference type="GO" id="GO:0005506">
    <property type="term" value="F:iron ion binding"/>
    <property type="evidence" value="ECO:0007669"/>
    <property type="project" value="InterPro"/>
</dbReference>
<dbReference type="Proteomes" id="UP000311382">
    <property type="component" value="Unassembled WGS sequence"/>
</dbReference>
<dbReference type="InterPro" id="IPR044862">
    <property type="entry name" value="Pro_4_hyd_alph_FE2OG_OXY"/>
</dbReference>
<dbReference type="SMART" id="SM00702">
    <property type="entry name" value="P4Hc"/>
    <property type="match status" value="1"/>
</dbReference>
<gene>
    <name evidence="8" type="ORF">DMC30DRAFT_412387</name>
</gene>
<feature type="domain" description="Prolyl 4-hydroxylase alpha subunit" evidence="7">
    <location>
        <begin position="34"/>
        <end position="219"/>
    </location>
</feature>
<keyword evidence="3" id="KW-0223">Dioxygenase</keyword>
<evidence type="ECO:0000256" key="5">
    <source>
        <dbReference type="ARBA" id="ARBA00023004"/>
    </source>
</evidence>
<keyword evidence="4" id="KW-0560">Oxidoreductase</keyword>
<proteinExistence type="predicted"/>
<protein>
    <recommendedName>
        <fullName evidence="7">Prolyl 4-hydroxylase alpha subunit domain-containing protein</fullName>
    </recommendedName>
</protein>
<dbReference type="Pfam" id="PF13640">
    <property type="entry name" value="2OG-FeII_Oxy_3"/>
    <property type="match status" value="1"/>
</dbReference>
<dbReference type="PANTHER" id="PTHR10869:SF236">
    <property type="entry name" value="PROLYL 4-HYDROXYLASE ALPHA SUBUNIT DOMAIN-CONTAINING PROTEIN"/>
    <property type="match status" value="1"/>
</dbReference>
<dbReference type="PANTHER" id="PTHR10869">
    <property type="entry name" value="PROLYL 4-HYDROXYLASE ALPHA SUBUNIT"/>
    <property type="match status" value="1"/>
</dbReference>
<feature type="compositionally biased region" description="Polar residues" evidence="6">
    <location>
        <begin position="1"/>
        <end position="12"/>
    </location>
</feature>
<comment type="cofactor">
    <cofactor evidence="1">
        <name>L-ascorbate</name>
        <dbReference type="ChEBI" id="CHEBI:38290"/>
    </cofactor>
</comment>